<dbReference type="PANTHER" id="PTHR30538:SF0">
    <property type="entry name" value="L-LYSINE 2,3-AMINOMUTASE AQ_1632-RELATED"/>
    <property type="match status" value="1"/>
</dbReference>
<dbReference type="SUPFAM" id="SSF102114">
    <property type="entry name" value="Radical SAM enzymes"/>
    <property type="match status" value="1"/>
</dbReference>
<accession>A0ABS7TXC7</accession>
<protein>
    <submittedName>
        <fullName evidence="11">Lysine 2,3-aminomutase</fullName>
    </submittedName>
</protein>
<dbReference type="InterPro" id="IPR003739">
    <property type="entry name" value="Lys_aminomutase/Glu_NH3_mut"/>
</dbReference>
<organism evidence="11 12">
    <name type="scientific">Nannocystis pusilla</name>
    <dbReference type="NCBI Taxonomy" id="889268"/>
    <lineage>
        <taxon>Bacteria</taxon>
        <taxon>Pseudomonadati</taxon>
        <taxon>Myxococcota</taxon>
        <taxon>Polyangia</taxon>
        <taxon>Nannocystales</taxon>
        <taxon>Nannocystaceae</taxon>
        <taxon>Nannocystis</taxon>
    </lineage>
</organism>
<comment type="cofactor">
    <cofactor evidence="2">
        <name>[4Fe-4S] cluster</name>
        <dbReference type="ChEBI" id="CHEBI:49883"/>
    </cofactor>
</comment>
<keyword evidence="12" id="KW-1185">Reference proteome</keyword>
<comment type="cofactor">
    <cofactor evidence="1">
        <name>pyridoxal 5'-phosphate</name>
        <dbReference type="ChEBI" id="CHEBI:597326"/>
    </cofactor>
</comment>
<evidence type="ECO:0000256" key="5">
    <source>
        <dbReference type="ARBA" id="ARBA00022691"/>
    </source>
</evidence>
<dbReference type="RefSeq" id="WP_224194565.1">
    <property type="nucleotide sequence ID" value="NZ_JAIRAU010000035.1"/>
</dbReference>
<proteinExistence type="inferred from homology"/>
<dbReference type="CDD" id="cd01335">
    <property type="entry name" value="Radical_SAM"/>
    <property type="match status" value="1"/>
</dbReference>
<evidence type="ECO:0000256" key="3">
    <source>
        <dbReference type="ARBA" id="ARBA00008703"/>
    </source>
</evidence>
<dbReference type="Proteomes" id="UP001139031">
    <property type="component" value="Unassembled WGS sequence"/>
</dbReference>
<keyword evidence="6" id="KW-0479">Metal-binding</keyword>
<keyword evidence="9" id="KW-0411">Iron-sulfur</keyword>
<keyword evidence="4" id="KW-0004">4Fe-4S</keyword>
<evidence type="ECO:0000256" key="1">
    <source>
        <dbReference type="ARBA" id="ARBA00001933"/>
    </source>
</evidence>
<evidence type="ECO:0000256" key="2">
    <source>
        <dbReference type="ARBA" id="ARBA00001966"/>
    </source>
</evidence>
<feature type="domain" description="Radical SAM core" evidence="10">
    <location>
        <begin position="133"/>
        <end position="359"/>
    </location>
</feature>
<gene>
    <name evidence="11" type="ORF">K7C98_26510</name>
</gene>
<evidence type="ECO:0000313" key="11">
    <source>
        <dbReference type="EMBL" id="MBZ5712811.1"/>
    </source>
</evidence>
<dbReference type="SFLD" id="SFLDG01070">
    <property type="entry name" value="PLP-dependent"/>
    <property type="match status" value="1"/>
</dbReference>
<dbReference type="PROSITE" id="PS51918">
    <property type="entry name" value="RADICAL_SAM"/>
    <property type="match status" value="1"/>
</dbReference>
<dbReference type="Gene3D" id="3.20.20.70">
    <property type="entry name" value="Aldolase class I"/>
    <property type="match status" value="1"/>
</dbReference>
<evidence type="ECO:0000313" key="12">
    <source>
        <dbReference type="Proteomes" id="UP001139031"/>
    </source>
</evidence>
<keyword evidence="8" id="KW-0408">Iron</keyword>
<evidence type="ECO:0000256" key="4">
    <source>
        <dbReference type="ARBA" id="ARBA00022485"/>
    </source>
</evidence>
<sequence>MPDGALNLGTYRAFTARDIDAIPQLRGLSADARLRLRAVAQVLPFRVNAYVLEQLIDWSRVPDDPIYQLTIPQAEMLDDGDVSALVDLLRGGSEAELQARARAIQMAMNPHPAGQIDLNVPIEDGVERRGLQHKYRQTVLFFPAQGQTCHAYCTYCFRWAQFVGLEDLKFAAREAETLVDYLARHPEVTDVLFTGGDPLVMRTSVLRRYVEPLLRADLPNLAHIRFGTKALAYWPARFLTDPDADDLLRLFGEIQAAGKHVAVMAHYSHPRELATPAAAAALQRVREAGAVVRCQAPLIRRVNDDPAVWADLWRAQVRQGAVPYYMFIERDTGPKEYFKVPLARALQIYQGAYRQLSGLCRSVRGPSMSATPGKVVLDGVTELDNRRYFVLRMLQGRNPEWVGRLFFAEYDPDAAWLSDLRPAFGAREFFYSDELAELRRRRAGVRLSVISGAHVGDA</sequence>
<evidence type="ECO:0000256" key="7">
    <source>
        <dbReference type="ARBA" id="ARBA00022898"/>
    </source>
</evidence>
<dbReference type="PANTHER" id="PTHR30538">
    <property type="entry name" value="LYSINE 2,3-AMINOMUTASE-RELATED"/>
    <property type="match status" value="1"/>
</dbReference>
<evidence type="ECO:0000259" key="10">
    <source>
        <dbReference type="PROSITE" id="PS51918"/>
    </source>
</evidence>
<dbReference type="InterPro" id="IPR007197">
    <property type="entry name" value="rSAM"/>
</dbReference>
<reference evidence="11" key="1">
    <citation type="submission" date="2021-08" db="EMBL/GenBank/DDBJ databases">
        <authorList>
            <person name="Stevens D.C."/>
        </authorList>
    </citation>
    <scope>NUCLEOTIDE SEQUENCE</scope>
    <source>
        <strain evidence="11">DSM 53165</strain>
    </source>
</reference>
<comment type="similarity">
    <text evidence="3">Belongs to the radical SAM superfamily. KamA family.</text>
</comment>
<evidence type="ECO:0000256" key="8">
    <source>
        <dbReference type="ARBA" id="ARBA00023004"/>
    </source>
</evidence>
<comment type="caution">
    <text evidence="11">The sequence shown here is derived from an EMBL/GenBank/DDBJ whole genome shotgun (WGS) entry which is preliminary data.</text>
</comment>
<evidence type="ECO:0000256" key="9">
    <source>
        <dbReference type="ARBA" id="ARBA00023014"/>
    </source>
</evidence>
<keyword evidence="7" id="KW-0663">Pyridoxal phosphate</keyword>
<evidence type="ECO:0000256" key="6">
    <source>
        <dbReference type="ARBA" id="ARBA00022723"/>
    </source>
</evidence>
<dbReference type="EMBL" id="JAIRAU010000035">
    <property type="protein sequence ID" value="MBZ5712811.1"/>
    <property type="molecule type" value="Genomic_DNA"/>
</dbReference>
<keyword evidence="5" id="KW-0949">S-adenosyl-L-methionine</keyword>
<dbReference type="InterPro" id="IPR013785">
    <property type="entry name" value="Aldolase_TIM"/>
</dbReference>
<dbReference type="InterPro" id="IPR058240">
    <property type="entry name" value="rSAM_sf"/>
</dbReference>
<dbReference type="SFLD" id="SFLDS00029">
    <property type="entry name" value="Radical_SAM"/>
    <property type="match status" value="1"/>
</dbReference>
<name>A0ABS7TXC7_9BACT</name>